<dbReference type="Proteomes" id="UP000245207">
    <property type="component" value="Unassembled WGS sequence"/>
</dbReference>
<comment type="caution">
    <text evidence="1">The sequence shown here is derived from an EMBL/GenBank/DDBJ whole genome shotgun (WGS) entry which is preliminary data.</text>
</comment>
<dbReference type="InterPro" id="IPR040249">
    <property type="entry name" value="Ricin_B-like_lectin_EULS3-like"/>
</dbReference>
<keyword evidence="2" id="KW-1185">Reference proteome</keyword>
<dbReference type="OrthoDB" id="7769065at2759"/>
<dbReference type="Gene3D" id="2.80.10.50">
    <property type="match status" value="1"/>
</dbReference>
<dbReference type="PANTHER" id="PTHR31257">
    <property type="entry name" value="RICIN B-LIKE LECTIN EULS3"/>
    <property type="match status" value="1"/>
</dbReference>
<proteinExistence type="predicted"/>
<name>A0A2U1KKD9_ARTAN</name>
<reference evidence="1 2" key="1">
    <citation type="journal article" date="2018" name="Mol. Plant">
        <title>The genome of Artemisia annua provides insight into the evolution of Asteraceae family and artemisinin biosynthesis.</title>
        <authorList>
            <person name="Shen Q."/>
            <person name="Zhang L."/>
            <person name="Liao Z."/>
            <person name="Wang S."/>
            <person name="Yan T."/>
            <person name="Shi P."/>
            <person name="Liu M."/>
            <person name="Fu X."/>
            <person name="Pan Q."/>
            <person name="Wang Y."/>
            <person name="Lv Z."/>
            <person name="Lu X."/>
            <person name="Zhang F."/>
            <person name="Jiang W."/>
            <person name="Ma Y."/>
            <person name="Chen M."/>
            <person name="Hao X."/>
            <person name="Li L."/>
            <person name="Tang Y."/>
            <person name="Lv G."/>
            <person name="Zhou Y."/>
            <person name="Sun X."/>
            <person name="Brodelius P.E."/>
            <person name="Rose J.K.C."/>
            <person name="Tang K."/>
        </authorList>
    </citation>
    <scope>NUCLEOTIDE SEQUENCE [LARGE SCALE GENOMIC DNA]</scope>
    <source>
        <strain evidence="2">cv. Huhao1</strain>
        <tissue evidence="1">Leaf</tissue>
    </source>
</reference>
<evidence type="ECO:0000313" key="2">
    <source>
        <dbReference type="Proteomes" id="UP000245207"/>
    </source>
</evidence>
<evidence type="ECO:0000313" key="1">
    <source>
        <dbReference type="EMBL" id="PWA37182.1"/>
    </source>
</evidence>
<dbReference type="PANTHER" id="PTHR31257:SF23">
    <property type="entry name" value="RICIN B-LIKE LECTIN"/>
    <property type="match status" value="1"/>
</dbReference>
<sequence length="256" mass="28898">MDPHHHNAPRHRNASQTAAVAVHHVSHQTTHHIPIDYKPAVRFYTKANKDLSLTIRDGKVTLALDNPSDHHQHWIIETFETVKDVFGIPSFALVNKATGQAIKHSTSPGQPIQLVEFNPDKPDVSVLWTKDGVGFHVVRLVNNTRIRLDACIGEHGGVEDGTTVGLWAWTEKANQMWATTPFSGVRFYTKANRDYSLTIRDGKVVLAPTNPSDLYQVHDLVDFFFSSKRFKSVDLPKRFISVDLYTLFEFLVPIDP</sequence>
<dbReference type="EMBL" id="PKPP01017134">
    <property type="protein sequence ID" value="PWA37182.1"/>
    <property type="molecule type" value="Genomic_DNA"/>
</dbReference>
<protein>
    <submittedName>
        <fullName evidence="1">Ricin B, lectin domain-containing protein</fullName>
    </submittedName>
</protein>
<accession>A0A2U1KKD9</accession>
<dbReference type="SUPFAM" id="SSF50370">
    <property type="entry name" value="Ricin B-like lectins"/>
    <property type="match status" value="1"/>
</dbReference>
<keyword evidence="1" id="KW-0430">Lectin</keyword>
<dbReference type="STRING" id="35608.A0A2U1KKD9"/>
<dbReference type="InterPro" id="IPR035992">
    <property type="entry name" value="Ricin_B-like_lectins"/>
</dbReference>
<dbReference type="AlphaFoldDB" id="A0A2U1KKD9"/>
<gene>
    <name evidence="1" type="ORF">CTI12_AA592930</name>
</gene>
<dbReference type="GO" id="GO:0030246">
    <property type="term" value="F:carbohydrate binding"/>
    <property type="evidence" value="ECO:0007669"/>
    <property type="project" value="UniProtKB-KW"/>
</dbReference>
<organism evidence="1 2">
    <name type="scientific">Artemisia annua</name>
    <name type="common">Sweet wormwood</name>
    <dbReference type="NCBI Taxonomy" id="35608"/>
    <lineage>
        <taxon>Eukaryota</taxon>
        <taxon>Viridiplantae</taxon>
        <taxon>Streptophyta</taxon>
        <taxon>Embryophyta</taxon>
        <taxon>Tracheophyta</taxon>
        <taxon>Spermatophyta</taxon>
        <taxon>Magnoliopsida</taxon>
        <taxon>eudicotyledons</taxon>
        <taxon>Gunneridae</taxon>
        <taxon>Pentapetalae</taxon>
        <taxon>asterids</taxon>
        <taxon>campanulids</taxon>
        <taxon>Asterales</taxon>
        <taxon>Asteraceae</taxon>
        <taxon>Asteroideae</taxon>
        <taxon>Anthemideae</taxon>
        <taxon>Artemisiinae</taxon>
        <taxon>Artemisia</taxon>
    </lineage>
</organism>